<evidence type="ECO:0000256" key="5">
    <source>
        <dbReference type="ARBA" id="ARBA00023242"/>
    </source>
</evidence>
<name>A0ABR1FK87_AURAN</name>
<evidence type="ECO:0000259" key="10">
    <source>
        <dbReference type="PROSITE" id="PS51319"/>
    </source>
</evidence>
<dbReference type="EMBL" id="JBBJCI010000368">
    <property type="protein sequence ID" value="KAK7232399.1"/>
    <property type="molecule type" value="Genomic_DNA"/>
</dbReference>
<evidence type="ECO:0000256" key="3">
    <source>
        <dbReference type="ARBA" id="ARBA00022771"/>
    </source>
</evidence>
<keyword evidence="13" id="KW-1185">Reference proteome</keyword>
<evidence type="ECO:0000313" key="12">
    <source>
        <dbReference type="EMBL" id="KAK7232399.1"/>
    </source>
</evidence>
<keyword evidence="2" id="KW-0479">Metal-binding</keyword>
<dbReference type="PANTHER" id="PTHR11477">
    <property type="entry name" value="TRANSCRIPTION FACTOR S-II ZINC FINGER DOMAIN-CONTAINING PROTEIN"/>
    <property type="match status" value="1"/>
</dbReference>
<dbReference type="PIRSF" id="PIRSF006704">
    <property type="entry name" value="TF_IIS"/>
    <property type="match status" value="1"/>
</dbReference>
<dbReference type="SUPFAM" id="SSF57783">
    <property type="entry name" value="Zinc beta-ribbon"/>
    <property type="match status" value="1"/>
</dbReference>
<evidence type="ECO:0000313" key="13">
    <source>
        <dbReference type="Proteomes" id="UP001363151"/>
    </source>
</evidence>
<dbReference type="SMART" id="SM00440">
    <property type="entry name" value="ZnF_C2C2"/>
    <property type="match status" value="1"/>
</dbReference>
<proteinExistence type="predicted"/>
<keyword evidence="5 7" id="KW-0539">Nucleus</keyword>
<dbReference type="Pfam" id="PF01096">
    <property type="entry name" value="Zn_ribbon_TFIIS"/>
    <property type="match status" value="1"/>
</dbReference>
<dbReference type="InterPro" id="IPR036575">
    <property type="entry name" value="TFIIS_cen_dom_sf"/>
</dbReference>
<evidence type="ECO:0000256" key="6">
    <source>
        <dbReference type="PROSITE-ProRule" id="PRU00472"/>
    </source>
</evidence>
<dbReference type="Pfam" id="PF08711">
    <property type="entry name" value="Med26"/>
    <property type="match status" value="1"/>
</dbReference>
<dbReference type="InterPro" id="IPR017923">
    <property type="entry name" value="TFIIS_N"/>
</dbReference>
<comment type="caution">
    <text evidence="12">The sequence shown here is derived from an EMBL/GenBank/DDBJ whole genome shotgun (WGS) entry which is preliminary data.</text>
</comment>
<evidence type="ECO:0000256" key="8">
    <source>
        <dbReference type="SAM" id="MobiDB-lite"/>
    </source>
</evidence>
<dbReference type="InterPro" id="IPR035100">
    <property type="entry name" value="TF_IIS-typ"/>
</dbReference>
<reference evidence="12 13" key="1">
    <citation type="submission" date="2024-03" db="EMBL/GenBank/DDBJ databases">
        <title>Aureococcus anophagefferens CCMP1851 and Kratosvirus quantuckense: Draft genome of a second virus-susceptible host strain in the model system.</title>
        <authorList>
            <person name="Chase E."/>
            <person name="Truchon A.R."/>
            <person name="Schepens W."/>
            <person name="Wilhelm S.W."/>
        </authorList>
    </citation>
    <scope>NUCLEOTIDE SEQUENCE [LARGE SCALE GENOMIC DNA]</scope>
    <source>
        <strain evidence="12 13">CCMP1851</strain>
    </source>
</reference>
<dbReference type="SUPFAM" id="SSF47676">
    <property type="entry name" value="Conserved domain common to transcription factors TFIIS, elongin A, CRSP70"/>
    <property type="match status" value="1"/>
</dbReference>
<feature type="domain" description="TFIIS central" evidence="11">
    <location>
        <begin position="114"/>
        <end position="229"/>
    </location>
</feature>
<evidence type="ECO:0000256" key="1">
    <source>
        <dbReference type="ARBA" id="ARBA00004123"/>
    </source>
</evidence>
<dbReference type="InterPro" id="IPR001222">
    <property type="entry name" value="Znf_TFIIS"/>
</dbReference>
<organism evidence="12 13">
    <name type="scientific">Aureococcus anophagefferens</name>
    <name type="common">Harmful bloom alga</name>
    <dbReference type="NCBI Taxonomy" id="44056"/>
    <lineage>
        <taxon>Eukaryota</taxon>
        <taxon>Sar</taxon>
        <taxon>Stramenopiles</taxon>
        <taxon>Ochrophyta</taxon>
        <taxon>Pelagophyceae</taxon>
        <taxon>Pelagomonadales</taxon>
        <taxon>Pelagomonadaceae</taxon>
        <taxon>Aureococcus</taxon>
    </lineage>
</organism>
<dbReference type="Pfam" id="PF07500">
    <property type="entry name" value="TFIIS_M"/>
    <property type="match status" value="1"/>
</dbReference>
<dbReference type="Gene3D" id="1.20.930.10">
    <property type="entry name" value="Conserved domain common to transcription factors TFIIS, elongin A, CRSP70"/>
    <property type="match status" value="1"/>
</dbReference>
<protein>
    <submittedName>
        <fullName evidence="12">Transcription elongation factor</fullName>
    </submittedName>
</protein>
<evidence type="ECO:0000259" key="9">
    <source>
        <dbReference type="PROSITE" id="PS51133"/>
    </source>
</evidence>
<keyword evidence="12" id="KW-0648">Protein biosynthesis</keyword>
<comment type="subcellular location">
    <subcellularLocation>
        <location evidence="1 7">Nucleus</location>
    </subcellularLocation>
</comment>
<sequence>MSASSIKQLVVDLQKASAPTTINDILKALTAAKVTVAMLHEFKCGAVVSKLRKHEDAGVSASAKALIKKWKELAAAAGVPSTPRASGSSPREGQASSTAETAAGFEVADLGDAVRQSSRKKLLEVLSEGGAPAGAARAAEAVEREMHGRWANLADANVKRDYVAKLRQLSFNLKKNPDLRARVAGGGVTPAELCSMSVDELATQEVQAERKKMAEFQHDARSLDWDKKNRDRVDASIGIDNKKTMYPCGKCKSTKVSNYEKQTRSGDEPMTQFFECADCGNRWRF</sequence>
<dbReference type="CDD" id="cd13749">
    <property type="entry name" value="Zn-ribbon_TFIIS"/>
    <property type="match status" value="1"/>
</dbReference>
<evidence type="ECO:0000256" key="7">
    <source>
        <dbReference type="PROSITE-ProRule" id="PRU00649"/>
    </source>
</evidence>
<dbReference type="Gene3D" id="2.20.25.10">
    <property type="match status" value="1"/>
</dbReference>
<feature type="compositionally biased region" description="Polar residues" evidence="8">
    <location>
        <begin position="83"/>
        <end position="100"/>
    </location>
</feature>
<feature type="region of interest" description="Disordered" evidence="8">
    <location>
        <begin position="78"/>
        <end position="101"/>
    </location>
</feature>
<keyword evidence="3 6" id="KW-0863">Zinc-finger</keyword>
<dbReference type="InterPro" id="IPR035441">
    <property type="entry name" value="TFIIS/LEDGF_dom_sf"/>
</dbReference>
<evidence type="ECO:0000256" key="4">
    <source>
        <dbReference type="ARBA" id="ARBA00022833"/>
    </source>
</evidence>
<keyword evidence="12" id="KW-0251">Elongation factor</keyword>
<keyword evidence="4" id="KW-0862">Zinc</keyword>
<dbReference type="InterPro" id="IPR003618">
    <property type="entry name" value="TFIIS_cen_dom"/>
</dbReference>
<dbReference type="SMART" id="SM00509">
    <property type="entry name" value="TFS2N"/>
    <property type="match status" value="1"/>
</dbReference>
<dbReference type="SMART" id="SM00510">
    <property type="entry name" value="TFS2M"/>
    <property type="match status" value="1"/>
</dbReference>
<evidence type="ECO:0000256" key="2">
    <source>
        <dbReference type="ARBA" id="ARBA00022723"/>
    </source>
</evidence>
<feature type="domain" description="TFIIS-type" evidence="9">
    <location>
        <begin position="244"/>
        <end position="284"/>
    </location>
</feature>
<dbReference type="GO" id="GO:0003746">
    <property type="term" value="F:translation elongation factor activity"/>
    <property type="evidence" value="ECO:0007669"/>
    <property type="project" value="UniProtKB-KW"/>
</dbReference>
<dbReference type="PROSITE" id="PS51133">
    <property type="entry name" value="ZF_TFIIS_2"/>
    <property type="match status" value="1"/>
</dbReference>
<dbReference type="PROSITE" id="PS51321">
    <property type="entry name" value="TFIIS_CENTRAL"/>
    <property type="match status" value="1"/>
</dbReference>
<dbReference type="PANTHER" id="PTHR11477:SF0">
    <property type="entry name" value="IP08861P-RELATED"/>
    <property type="match status" value="1"/>
</dbReference>
<dbReference type="Gene3D" id="1.10.472.30">
    <property type="entry name" value="Transcription elongation factor S-II, central domain"/>
    <property type="match status" value="1"/>
</dbReference>
<dbReference type="Proteomes" id="UP001363151">
    <property type="component" value="Unassembled WGS sequence"/>
</dbReference>
<feature type="domain" description="TFIIS N-terminal" evidence="10">
    <location>
        <begin position="1"/>
        <end position="77"/>
    </location>
</feature>
<accession>A0ABR1FK87</accession>
<dbReference type="SUPFAM" id="SSF46942">
    <property type="entry name" value="Elongation factor TFIIS domain 2"/>
    <property type="match status" value="1"/>
</dbReference>
<gene>
    <name evidence="12" type="ORF">SO694_00032035</name>
</gene>
<dbReference type="InterPro" id="IPR003617">
    <property type="entry name" value="TFIIS/CRSP70_N_sub"/>
</dbReference>
<dbReference type="PROSITE" id="PS51319">
    <property type="entry name" value="TFIIS_N"/>
    <property type="match status" value="1"/>
</dbReference>
<evidence type="ECO:0000259" key="11">
    <source>
        <dbReference type="PROSITE" id="PS51321"/>
    </source>
</evidence>